<feature type="compositionally biased region" description="Basic and acidic residues" evidence="2">
    <location>
        <begin position="16"/>
        <end position="29"/>
    </location>
</feature>
<keyword evidence="4" id="KW-1185">Reference proteome</keyword>
<dbReference type="EMBL" id="OOIL02002134">
    <property type="protein sequence ID" value="VFQ80648.1"/>
    <property type="molecule type" value="Genomic_DNA"/>
</dbReference>
<proteinExistence type="predicted"/>
<protein>
    <recommendedName>
        <fullName evidence="5">DUF1985 domain-containing protein</fullName>
    </recommendedName>
</protein>
<evidence type="ECO:0008006" key="5">
    <source>
        <dbReference type="Google" id="ProtNLM"/>
    </source>
</evidence>
<feature type="compositionally biased region" description="Basic and acidic residues" evidence="2">
    <location>
        <begin position="415"/>
        <end position="435"/>
    </location>
</feature>
<feature type="region of interest" description="Disordered" evidence="2">
    <location>
        <begin position="366"/>
        <end position="444"/>
    </location>
</feature>
<accession>A0A484LXZ5</accession>
<keyword evidence="1" id="KW-0175">Coiled coil</keyword>
<feature type="non-terminal residue" evidence="3">
    <location>
        <position position="646"/>
    </location>
</feature>
<name>A0A484LXZ5_9ASTE</name>
<gene>
    <name evidence="3" type="ORF">CCAM_LOCUS22424</name>
</gene>
<feature type="coiled-coil region" evidence="1">
    <location>
        <begin position="565"/>
        <end position="592"/>
    </location>
</feature>
<reference evidence="3 4" key="1">
    <citation type="submission" date="2018-04" db="EMBL/GenBank/DDBJ databases">
        <authorList>
            <person name="Vogel A."/>
        </authorList>
    </citation>
    <scope>NUCLEOTIDE SEQUENCE [LARGE SCALE GENOMIC DNA]</scope>
</reference>
<feature type="region of interest" description="Disordered" evidence="2">
    <location>
        <begin position="221"/>
        <end position="266"/>
    </location>
</feature>
<evidence type="ECO:0000256" key="2">
    <source>
        <dbReference type="SAM" id="MobiDB-lite"/>
    </source>
</evidence>
<feature type="region of interest" description="Disordered" evidence="2">
    <location>
        <begin position="457"/>
        <end position="484"/>
    </location>
</feature>
<feature type="compositionally biased region" description="Basic and acidic residues" evidence="2">
    <location>
        <begin position="366"/>
        <end position="380"/>
    </location>
</feature>
<evidence type="ECO:0000313" key="3">
    <source>
        <dbReference type="EMBL" id="VFQ80648.1"/>
    </source>
</evidence>
<evidence type="ECO:0000256" key="1">
    <source>
        <dbReference type="SAM" id="Coils"/>
    </source>
</evidence>
<dbReference type="Proteomes" id="UP000595140">
    <property type="component" value="Unassembled WGS sequence"/>
</dbReference>
<feature type="compositionally biased region" description="Polar residues" evidence="2">
    <location>
        <begin position="1"/>
        <end position="14"/>
    </location>
</feature>
<feature type="region of interest" description="Disordered" evidence="2">
    <location>
        <begin position="1"/>
        <end position="40"/>
    </location>
</feature>
<evidence type="ECO:0000313" key="4">
    <source>
        <dbReference type="Proteomes" id="UP000595140"/>
    </source>
</evidence>
<organism evidence="3 4">
    <name type="scientific">Cuscuta campestris</name>
    <dbReference type="NCBI Taxonomy" id="132261"/>
    <lineage>
        <taxon>Eukaryota</taxon>
        <taxon>Viridiplantae</taxon>
        <taxon>Streptophyta</taxon>
        <taxon>Embryophyta</taxon>
        <taxon>Tracheophyta</taxon>
        <taxon>Spermatophyta</taxon>
        <taxon>Magnoliopsida</taxon>
        <taxon>eudicotyledons</taxon>
        <taxon>Gunneridae</taxon>
        <taxon>Pentapetalae</taxon>
        <taxon>asterids</taxon>
        <taxon>lamiids</taxon>
        <taxon>Solanales</taxon>
        <taxon>Convolvulaceae</taxon>
        <taxon>Cuscuteae</taxon>
        <taxon>Cuscuta</taxon>
        <taxon>Cuscuta subgen. Grammica</taxon>
        <taxon>Cuscuta sect. Cleistogrammica</taxon>
    </lineage>
</organism>
<sequence length="646" mass="73006">MRTKNASVSSSMNGNDEYHAEERMKEHNGSPKPTQGTFEKDAPIPKWILATVANSDDSMSFPWGTWAFLESLRIQSLGKDLVSEKKKLVKGGKTSNTLRYTGFVLPSSFLLFECINDFGETFGVKMEQTNPALPRMCLWKNNISKKPSHGAIINALNAAKSVRSILLPEGSEIRAPWITSLTSLPSVSNPKLGEFVRGIQGGDKHIQLCMKKQLLAQASEDEVAVGRNSSSDEVHSSSEGSEVPSKKYVLRRRKVSKPCTPHEKAEHRPLLERTTNIKASSLSGNSSQILPNSLKDYIDGKFSVLQKMLCQEVENFLERKFQTLEERILLTLLASSKGRTAEAKEYNKKKEEVVEVNEVDHSIHEGVDHNEDGKEDEKVDPPCFEWVNHKEDAIKDGREEEPMGENKVDPYSFDGVDHNEEEKNDWKEEDGKEGDGKEEDEPIADNMVKLFSFEGIPEEKDEEEVDQFKVKNRSPPIQEEEEEKLAVEGEANENEMAMSDKIVHDVFEFCKSTENNVDKKVEFDVDVLRKLTDVDEVAAARELGRGLREKKRSIHISSPYFSNVLKKVKVINSDVSNELDKAEEEQLNIRRNPSSQQLEAFHQFMQSAIADGREVQCIMEKRGESHGIVKKWWSSLMESGGWLETT</sequence>
<feature type="compositionally biased region" description="Basic and acidic residues" evidence="2">
    <location>
        <begin position="387"/>
        <end position="408"/>
    </location>
</feature>
<dbReference type="AlphaFoldDB" id="A0A484LXZ5"/>